<protein>
    <submittedName>
        <fullName evidence="1">Uncharacterized protein</fullName>
    </submittedName>
</protein>
<reference evidence="1 2" key="1">
    <citation type="submission" date="2019-07" db="EMBL/GenBank/DDBJ databases">
        <authorList>
            <person name="Park Y.J."/>
            <person name="Jeong S.E."/>
            <person name="Jung H.S."/>
        </authorList>
    </citation>
    <scope>NUCLEOTIDE SEQUENCE [LARGE SCALE GENOMIC DNA]</scope>
    <source>
        <strain evidence="2">P16(2019)</strain>
    </source>
</reference>
<dbReference type="EMBL" id="VLXZ01000014">
    <property type="protein sequence ID" value="TSB45123.1"/>
    <property type="molecule type" value="Genomic_DNA"/>
</dbReference>
<dbReference type="Proteomes" id="UP000318521">
    <property type="component" value="Unassembled WGS sequence"/>
</dbReference>
<comment type="caution">
    <text evidence="1">The sequence shown here is derived from an EMBL/GenBank/DDBJ whole genome shotgun (WGS) entry which is preliminary data.</text>
</comment>
<gene>
    <name evidence="1" type="ORF">FN960_17740</name>
</gene>
<sequence>MIDVLFEQYEECTFTRIKETRRSREGQWTHIRTELEFESVQEKVNQLEIGALLIFNMENELLQVVLLEADSGSELYQFTDNEKNQIIQWYHSQNR</sequence>
<accession>A0A553ZUM3</accession>
<proteinExistence type="predicted"/>
<dbReference type="AlphaFoldDB" id="A0A553ZUM3"/>
<dbReference type="OrthoDB" id="2930633at2"/>
<keyword evidence="2" id="KW-1185">Reference proteome</keyword>
<evidence type="ECO:0000313" key="2">
    <source>
        <dbReference type="Proteomes" id="UP000318521"/>
    </source>
</evidence>
<name>A0A553ZUM3_9BACI</name>
<organism evidence="1 2">
    <name type="scientific">Alkalicoccobacillus porphyridii</name>
    <dbReference type="NCBI Taxonomy" id="2597270"/>
    <lineage>
        <taxon>Bacteria</taxon>
        <taxon>Bacillati</taxon>
        <taxon>Bacillota</taxon>
        <taxon>Bacilli</taxon>
        <taxon>Bacillales</taxon>
        <taxon>Bacillaceae</taxon>
        <taxon>Alkalicoccobacillus</taxon>
    </lineage>
</organism>
<evidence type="ECO:0000313" key="1">
    <source>
        <dbReference type="EMBL" id="TSB45123.1"/>
    </source>
</evidence>
<dbReference type="RefSeq" id="WP_143850205.1">
    <property type="nucleotide sequence ID" value="NZ_VLXZ01000014.1"/>
</dbReference>